<dbReference type="EMBL" id="MIKE01000024">
    <property type="protein sequence ID" value="OHT44644.1"/>
    <property type="molecule type" value="Genomic_DNA"/>
</dbReference>
<dbReference type="AlphaFoldDB" id="A0A1S1J522"/>
<feature type="transmembrane region" description="Helical" evidence="6">
    <location>
        <begin position="153"/>
        <end position="175"/>
    </location>
</feature>
<evidence type="ECO:0000313" key="7">
    <source>
        <dbReference type="EMBL" id="OHT44644.1"/>
    </source>
</evidence>
<feature type="transmembrane region" description="Helical" evidence="6">
    <location>
        <begin position="254"/>
        <end position="273"/>
    </location>
</feature>
<sequence length="416" mass="47604">MKISFVKNISFKNLSYYLISSGFTALIGLVINPFLSIGLSHDDFAIIGYFASFASVLAPIMSFSLSSYYARNYFLIEEKERIKLLNTILSLFVVFGLLVLFFFYWGYYYYHINFVPSIPFKPYAFLSFFPIYFSSFYNIYLLDLRMQNKAQKYAVVTILNALGGALLSLLLVYVLRYGAEGRLIAMLIVAILFGIYSLKAQNFSFQIDWPIVQKTFVFCTPLAISAILTFFFMGIDRTFLAHLNDNHSLGLYNIGLQISGYLGIFGTVVLQTFEPDLYKYASLKQTKKVIRLIILITVVTLLPNLLFMLLSKPLINVLTYGKYMEAREFANILCLRNVTTSLSFALSSVLVGYGFSKYELFNKIIGSFFAILLYKYLINNYGFYGAAWGQSLSWLVMGVISMMFLFLRKNKIKTQL</sequence>
<keyword evidence="10" id="KW-1185">Reference proteome</keyword>
<dbReference type="GO" id="GO:0005886">
    <property type="term" value="C:plasma membrane"/>
    <property type="evidence" value="ECO:0007669"/>
    <property type="project" value="UniProtKB-SubCell"/>
</dbReference>
<feature type="transmembrane region" description="Helical" evidence="6">
    <location>
        <begin position="329"/>
        <end position="353"/>
    </location>
</feature>
<evidence type="ECO:0000256" key="1">
    <source>
        <dbReference type="ARBA" id="ARBA00004651"/>
    </source>
</evidence>
<feature type="transmembrane region" description="Helical" evidence="6">
    <location>
        <begin position="84"/>
        <end position="110"/>
    </location>
</feature>
<dbReference type="PANTHER" id="PTHR30250">
    <property type="entry name" value="PST FAMILY PREDICTED COLANIC ACID TRANSPORTER"/>
    <property type="match status" value="1"/>
</dbReference>
<feature type="transmembrane region" description="Helical" evidence="6">
    <location>
        <begin position="383"/>
        <end position="407"/>
    </location>
</feature>
<dbReference type="OrthoDB" id="1495589at2"/>
<dbReference type="InterPro" id="IPR050833">
    <property type="entry name" value="Poly_Biosynth_Transport"/>
</dbReference>
<evidence type="ECO:0000256" key="4">
    <source>
        <dbReference type="ARBA" id="ARBA00022989"/>
    </source>
</evidence>
<evidence type="ECO:0000256" key="6">
    <source>
        <dbReference type="SAM" id="Phobius"/>
    </source>
</evidence>
<comment type="subcellular location">
    <subcellularLocation>
        <location evidence="1">Cell membrane</location>
        <topology evidence="1">Multi-pass membrane protein</topology>
    </subcellularLocation>
</comment>
<protein>
    <recommendedName>
        <fullName evidence="11">Polysaccharide biosynthesis protein</fullName>
    </recommendedName>
</protein>
<feature type="transmembrane region" description="Helical" evidence="6">
    <location>
        <begin position="44"/>
        <end position="63"/>
    </location>
</feature>
<gene>
    <name evidence="8" type="ORF">B0A71_11755</name>
    <name evidence="7" type="ORF">BHE19_13115</name>
</gene>
<evidence type="ECO:0000256" key="2">
    <source>
        <dbReference type="ARBA" id="ARBA00022475"/>
    </source>
</evidence>
<feature type="transmembrane region" description="Helical" evidence="6">
    <location>
        <begin position="360"/>
        <end position="377"/>
    </location>
</feature>
<evidence type="ECO:0000256" key="3">
    <source>
        <dbReference type="ARBA" id="ARBA00022692"/>
    </source>
</evidence>
<dbReference type="EMBL" id="MUHG01000018">
    <property type="protein sequence ID" value="OXB19218.1"/>
    <property type="molecule type" value="Genomic_DNA"/>
</dbReference>
<evidence type="ECO:0000313" key="8">
    <source>
        <dbReference type="EMBL" id="OXB19218.1"/>
    </source>
</evidence>
<keyword evidence="5 6" id="KW-0472">Membrane</keyword>
<feature type="transmembrane region" description="Helical" evidence="6">
    <location>
        <begin position="16"/>
        <end position="38"/>
    </location>
</feature>
<dbReference type="Proteomes" id="UP000180252">
    <property type="component" value="Unassembled WGS sequence"/>
</dbReference>
<organism evidence="7 9">
    <name type="scientific">Flavobacterium tructae</name>
    <dbReference type="NCBI Taxonomy" id="1114873"/>
    <lineage>
        <taxon>Bacteria</taxon>
        <taxon>Pseudomonadati</taxon>
        <taxon>Bacteroidota</taxon>
        <taxon>Flavobacteriia</taxon>
        <taxon>Flavobacteriales</taxon>
        <taxon>Flavobacteriaceae</taxon>
        <taxon>Flavobacterium</taxon>
    </lineage>
</organism>
<feature type="transmembrane region" description="Helical" evidence="6">
    <location>
        <begin position="181"/>
        <end position="199"/>
    </location>
</feature>
<evidence type="ECO:0000313" key="10">
    <source>
        <dbReference type="Proteomes" id="UP000198319"/>
    </source>
</evidence>
<dbReference type="Proteomes" id="UP000198319">
    <property type="component" value="Unassembled WGS sequence"/>
</dbReference>
<evidence type="ECO:0000256" key="5">
    <source>
        <dbReference type="ARBA" id="ARBA00023136"/>
    </source>
</evidence>
<name>A0A1S1J522_9FLAO</name>
<evidence type="ECO:0008006" key="11">
    <source>
        <dbReference type="Google" id="ProtNLM"/>
    </source>
</evidence>
<dbReference type="RefSeq" id="WP_070907873.1">
    <property type="nucleotide sequence ID" value="NZ_MIKE01000024.1"/>
</dbReference>
<reference evidence="9" key="1">
    <citation type="submission" date="2016-09" db="EMBL/GenBank/DDBJ databases">
        <authorList>
            <person name="Chen S."/>
            <person name="Walker E."/>
        </authorList>
    </citation>
    <scope>NUCLEOTIDE SEQUENCE [LARGE SCALE GENOMIC DNA]</scope>
    <source>
        <strain evidence="9">MSU</strain>
    </source>
</reference>
<comment type="caution">
    <text evidence="7">The sequence shown here is derived from an EMBL/GenBank/DDBJ whole genome shotgun (WGS) entry which is preliminary data.</text>
</comment>
<dbReference type="PANTHER" id="PTHR30250:SF11">
    <property type="entry name" value="O-ANTIGEN TRANSPORTER-RELATED"/>
    <property type="match status" value="1"/>
</dbReference>
<dbReference type="InterPro" id="IPR002797">
    <property type="entry name" value="Polysacc_synth"/>
</dbReference>
<reference evidence="8 10" key="3">
    <citation type="submission" date="2016-11" db="EMBL/GenBank/DDBJ databases">
        <title>Whole genomes of Flavobacteriaceae.</title>
        <authorList>
            <person name="Stine C."/>
            <person name="Li C."/>
            <person name="Tadesse D."/>
        </authorList>
    </citation>
    <scope>NUCLEOTIDE SEQUENCE [LARGE SCALE GENOMIC DNA]</scope>
    <source>
        <strain evidence="8 10">ATCC BAA-2541</strain>
    </source>
</reference>
<feature type="transmembrane region" description="Helical" evidence="6">
    <location>
        <begin position="289"/>
        <end position="309"/>
    </location>
</feature>
<dbReference type="STRING" id="1278819.BHE19_13115"/>
<proteinExistence type="predicted"/>
<keyword evidence="4 6" id="KW-1133">Transmembrane helix</keyword>
<accession>A0A1S1J522</accession>
<evidence type="ECO:0000313" key="9">
    <source>
        <dbReference type="Proteomes" id="UP000180252"/>
    </source>
</evidence>
<feature type="transmembrane region" description="Helical" evidence="6">
    <location>
        <begin position="122"/>
        <end position="141"/>
    </location>
</feature>
<keyword evidence="3 6" id="KW-0812">Transmembrane</keyword>
<reference evidence="7" key="2">
    <citation type="submission" date="2016-09" db="EMBL/GenBank/DDBJ databases">
        <authorList>
            <person name="Capua I."/>
            <person name="De Benedictis P."/>
            <person name="Joannis T."/>
            <person name="Lombin L.H."/>
            <person name="Cattoli G."/>
        </authorList>
    </citation>
    <scope>NUCLEOTIDE SEQUENCE [LARGE SCALE GENOMIC DNA]</scope>
    <source>
        <strain evidence="7">MSU</strain>
    </source>
</reference>
<keyword evidence="2" id="KW-1003">Cell membrane</keyword>
<dbReference type="Pfam" id="PF01943">
    <property type="entry name" value="Polysacc_synt"/>
    <property type="match status" value="1"/>
</dbReference>
<feature type="transmembrane region" description="Helical" evidence="6">
    <location>
        <begin position="211"/>
        <end position="234"/>
    </location>
</feature>